<dbReference type="InterPro" id="IPR050377">
    <property type="entry name" value="Radical_SAM_PqqE_MftC-like"/>
</dbReference>
<dbReference type="AlphaFoldDB" id="A0A5A9XQD5"/>
<dbReference type="SFLD" id="SFLDG01067">
    <property type="entry name" value="SPASM/twitch_domain_containing"/>
    <property type="match status" value="1"/>
</dbReference>
<dbReference type="SFLD" id="SFLDG01103">
    <property type="entry name" value="Uncharacterised_Radical_SAM_Su"/>
    <property type="match status" value="1"/>
</dbReference>
<evidence type="ECO:0000313" key="8">
    <source>
        <dbReference type="Proteomes" id="UP000324298"/>
    </source>
</evidence>
<dbReference type="InterPro" id="IPR007197">
    <property type="entry name" value="rSAM"/>
</dbReference>
<dbReference type="Pfam" id="PF04055">
    <property type="entry name" value="Radical_SAM"/>
    <property type="match status" value="1"/>
</dbReference>
<keyword evidence="2" id="KW-0949">S-adenosyl-L-methionine</keyword>
<feature type="domain" description="Radical SAM core" evidence="6">
    <location>
        <begin position="100"/>
        <end position="257"/>
    </location>
</feature>
<dbReference type="GO" id="GO:0003824">
    <property type="term" value="F:catalytic activity"/>
    <property type="evidence" value="ECO:0007669"/>
    <property type="project" value="InterPro"/>
</dbReference>
<protein>
    <submittedName>
        <fullName evidence="7">His-Xaa-Ser system radical SAM maturase HxsC</fullName>
    </submittedName>
</protein>
<dbReference type="InterPro" id="IPR024032">
    <property type="entry name" value="rSAM_paired_HxsC"/>
</dbReference>
<evidence type="ECO:0000256" key="1">
    <source>
        <dbReference type="ARBA" id="ARBA00001966"/>
    </source>
</evidence>
<dbReference type="GO" id="GO:0051536">
    <property type="term" value="F:iron-sulfur cluster binding"/>
    <property type="evidence" value="ECO:0007669"/>
    <property type="project" value="UniProtKB-KW"/>
</dbReference>
<dbReference type="Proteomes" id="UP000324298">
    <property type="component" value="Unassembled WGS sequence"/>
</dbReference>
<sequence length="373" mass="41762">MKQFKGIAANIDMPVLGLVSRNPFSLSRCGQVLVSEGLSLLAKGFSGVITGEIKDKTSQAHVKLTDGSSELVDGDCVLIDKDGMVTVVWEKHAPMNPLLLTEACDCQCLMCPQPPKVHEKRLTETAKKILNLVKVGDDQTICLTGGEPTLLKEDFFAILELIGNKHPNSNVMMLTNGKSFADFQFTKRFVQTRPANFISCVSMHSDVDEVHDRIVGIKDSFYKTAMGLQNLARFREKIEIRVVVNRLNAQRLEAIANFIQRNFPFIYHCAFMGMEITGLARDNYEDVWIDPYDYRDQLSKAVKVLSRANMYVSIYNLPLCLLKSASWAYARKSISGWKKDYVLACESCSKKEDCCGIFTTSGLHLSPHIQSIL</sequence>
<keyword evidence="5" id="KW-0411">Iron-sulfur</keyword>
<dbReference type="InterPro" id="IPR013785">
    <property type="entry name" value="Aldolase_TIM"/>
</dbReference>
<keyword evidence="3" id="KW-0479">Metal-binding</keyword>
<dbReference type="SFLD" id="SFLDS00029">
    <property type="entry name" value="Radical_SAM"/>
    <property type="match status" value="1"/>
</dbReference>
<organism evidence="7 8">
    <name type="scientific">Oryzomonas rubra</name>
    <dbReference type="NCBI Taxonomy" id="2509454"/>
    <lineage>
        <taxon>Bacteria</taxon>
        <taxon>Pseudomonadati</taxon>
        <taxon>Thermodesulfobacteriota</taxon>
        <taxon>Desulfuromonadia</taxon>
        <taxon>Geobacterales</taxon>
        <taxon>Geobacteraceae</taxon>
        <taxon>Oryzomonas</taxon>
    </lineage>
</organism>
<evidence type="ECO:0000256" key="2">
    <source>
        <dbReference type="ARBA" id="ARBA00022691"/>
    </source>
</evidence>
<evidence type="ECO:0000256" key="4">
    <source>
        <dbReference type="ARBA" id="ARBA00023004"/>
    </source>
</evidence>
<dbReference type="GO" id="GO:0046872">
    <property type="term" value="F:metal ion binding"/>
    <property type="evidence" value="ECO:0007669"/>
    <property type="project" value="UniProtKB-KW"/>
</dbReference>
<dbReference type="Gene3D" id="3.20.20.70">
    <property type="entry name" value="Aldolase class I"/>
    <property type="match status" value="1"/>
</dbReference>
<accession>A0A5A9XQD5</accession>
<comment type="caution">
    <text evidence="7">The sequence shown here is derived from an EMBL/GenBank/DDBJ whole genome shotgun (WGS) entry which is preliminary data.</text>
</comment>
<keyword evidence="4" id="KW-0408">Iron</keyword>
<evidence type="ECO:0000256" key="3">
    <source>
        <dbReference type="ARBA" id="ARBA00022723"/>
    </source>
</evidence>
<dbReference type="RefSeq" id="WP_149306396.1">
    <property type="nucleotide sequence ID" value="NZ_SRSD01000002.1"/>
</dbReference>
<evidence type="ECO:0000256" key="5">
    <source>
        <dbReference type="ARBA" id="ARBA00023014"/>
    </source>
</evidence>
<proteinExistence type="predicted"/>
<dbReference type="PANTHER" id="PTHR11228:SF34">
    <property type="entry name" value="TUNGSTEN-CONTAINING ALDEHYDE FERREDOXIN OXIDOREDUCTASE COFACTOR MODIFYING PROTEIN"/>
    <property type="match status" value="1"/>
</dbReference>
<dbReference type="NCBIfam" id="TIGR03977">
    <property type="entry name" value="rSAM_pair_HxsC"/>
    <property type="match status" value="1"/>
</dbReference>
<dbReference type="OrthoDB" id="4501241at2"/>
<dbReference type="PANTHER" id="PTHR11228">
    <property type="entry name" value="RADICAL SAM DOMAIN PROTEIN"/>
    <property type="match status" value="1"/>
</dbReference>
<dbReference type="EMBL" id="SRSD01000002">
    <property type="protein sequence ID" value="KAA0894239.1"/>
    <property type="molecule type" value="Genomic_DNA"/>
</dbReference>
<gene>
    <name evidence="7" type="primary">hxsC</name>
    <name evidence="7" type="ORF">ET418_04600</name>
</gene>
<dbReference type="InterPro" id="IPR058240">
    <property type="entry name" value="rSAM_sf"/>
</dbReference>
<keyword evidence="8" id="KW-1185">Reference proteome</keyword>
<dbReference type="CDD" id="cd01335">
    <property type="entry name" value="Radical_SAM"/>
    <property type="match status" value="1"/>
</dbReference>
<name>A0A5A9XQD5_9BACT</name>
<reference evidence="7 8" key="1">
    <citation type="submission" date="2019-04" db="EMBL/GenBank/DDBJ databases">
        <title>Geobacter ruber sp. nov., ferric-reducing bacteria isolated from paddy soil.</title>
        <authorList>
            <person name="Xu Z."/>
            <person name="Masuda Y."/>
            <person name="Itoh H."/>
            <person name="Senoo K."/>
        </authorList>
    </citation>
    <scope>NUCLEOTIDE SEQUENCE [LARGE SCALE GENOMIC DNA]</scope>
    <source>
        <strain evidence="7 8">Red88</strain>
    </source>
</reference>
<evidence type="ECO:0000259" key="6">
    <source>
        <dbReference type="Pfam" id="PF04055"/>
    </source>
</evidence>
<dbReference type="SUPFAM" id="SSF102114">
    <property type="entry name" value="Radical SAM enzymes"/>
    <property type="match status" value="1"/>
</dbReference>
<comment type="cofactor">
    <cofactor evidence="1">
        <name>[4Fe-4S] cluster</name>
        <dbReference type="ChEBI" id="CHEBI:49883"/>
    </cofactor>
</comment>
<evidence type="ECO:0000313" key="7">
    <source>
        <dbReference type="EMBL" id="KAA0894239.1"/>
    </source>
</evidence>